<evidence type="ECO:0000313" key="1">
    <source>
        <dbReference type="EMBL" id="CCO92775.1"/>
    </source>
</evidence>
<gene>
    <name evidence="1" type="ORF">BN437_0815</name>
</gene>
<comment type="caution">
    <text evidence="1">The sequence shown here is derived from an EMBL/GenBank/DDBJ whole genome shotgun (WGS) entry which is preliminary data.</text>
</comment>
<dbReference type="AlphaFoldDB" id="A0A831A1T8"/>
<accession>A0A831A1T8</accession>
<organism evidence="1 2">
    <name type="scientific">Erwinia amylovora NBRC 12687 = CFBP 1232</name>
    <dbReference type="NCBI Taxonomy" id="1219359"/>
    <lineage>
        <taxon>Bacteria</taxon>
        <taxon>Pseudomonadati</taxon>
        <taxon>Pseudomonadota</taxon>
        <taxon>Gammaproteobacteria</taxon>
        <taxon>Enterobacterales</taxon>
        <taxon>Erwiniaceae</taxon>
        <taxon>Erwinia</taxon>
    </lineage>
</organism>
<dbReference type="Proteomes" id="UP000013111">
    <property type="component" value="Unassembled WGS sequence"/>
</dbReference>
<reference evidence="1 2" key="1">
    <citation type="submission" date="2012-11" db="EMBL/GenBank/DDBJ databases">
        <authorList>
            <person name="Linke B."/>
        </authorList>
    </citation>
    <scope>NUCLEOTIDE SEQUENCE [LARGE SCALE GENOMIC DNA]</scope>
    <source>
        <strain evidence="2">CFBP 1232</strain>
    </source>
</reference>
<proteinExistence type="predicted"/>
<reference evidence="1 2" key="2">
    <citation type="submission" date="2013-04" db="EMBL/GenBank/DDBJ databases">
        <title>Comparative genomics of 12 strains of Erwinia amylovora identifies a pan-genome with a large conserved core and provides insights into host specificity.</title>
        <authorList>
            <person name="Mann R.A."/>
            <person name="Smits T.H.M."/>
            <person name="Buehlmann A."/>
            <person name="Blom J."/>
            <person name="Goesmann A."/>
            <person name="Frey J.E."/>
            <person name="Plummer K.M."/>
            <person name="Beer S.V."/>
            <person name="Luck J."/>
            <person name="Duffy B."/>
            <person name="Rodoni B."/>
        </authorList>
    </citation>
    <scope>NUCLEOTIDE SEQUENCE [LARGE SCALE GENOMIC DNA]</scope>
    <source>
        <strain evidence="2">CFBP 1232</strain>
    </source>
</reference>
<evidence type="ECO:0000313" key="2">
    <source>
        <dbReference type="Proteomes" id="UP000013111"/>
    </source>
</evidence>
<protein>
    <submittedName>
        <fullName evidence="1">Uncharacterized protein</fullName>
    </submittedName>
</protein>
<dbReference type="EMBL" id="CAPB01000007">
    <property type="protein sequence ID" value="CCO92775.1"/>
    <property type="molecule type" value="Genomic_DNA"/>
</dbReference>
<sequence>MAPYIELAGILIVSLGKRGCGNGWGILAKQYIFNTTQIQLQSR</sequence>
<name>A0A831A1T8_ERWAM</name>